<reference evidence="2 3" key="1">
    <citation type="submission" date="2024-05" db="EMBL/GenBank/DDBJ databases">
        <title>Genome sequencing and assembly of Indian major carp, Cirrhinus mrigala (Hamilton, 1822).</title>
        <authorList>
            <person name="Mohindra V."/>
            <person name="Chowdhury L.M."/>
            <person name="Lal K."/>
            <person name="Jena J.K."/>
        </authorList>
    </citation>
    <scope>NUCLEOTIDE SEQUENCE [LARGE SCALE GENOMIC DNA]</scope>
    <source>
        <strain evidence="2">CM1030</strain>
        <tissue evidence="2">Blood</tissue>
    </source>
</reference>
<proteinExistence type="predicted"/>
<protein>
    <submittedName>
        <fullName evidence="2">Uncharacterized protein</fullName>
    </submittedName>
</protein>
<feature type="compositionally biased region" description="Polar residues" evidence="1">
    <location>
        <begin position="26"/>
        <end position="44"/>
    </location>
</feature>
<dbReference type="AlphaFoldDB" id="A0ABD0QBB5"/>
<dbReference type="Proteomes" id="UP001529510">
    <property type="component" value="Unassembled WGS sequence"/>
</dbReference>
<sequence length="59" mass="6655">MSPDPQNPRYPYQNAPPLYPSDRFSPAQSLHQYTPQTAPVNTHHTAARGLYLDANPVHK</sequence>
<comment type="caution">
    <text evidence="2">The sequence shown here is derived from an EMBL/GenBank/DDBJ whole genome shotgun (WGS) entry which is preliminary data.</text>
</comment>
<dbReference type="EMBL" id="JAMKFB020000010">
    <property type="protein sequence ID" value="KAL0182988.1"/>
    <property type="molecule type" value="Genomic_DNA"/>
</dbReference>
<accession>A0ABD0QBB5</accession>
<organism evidence="2 3">
    <name type="scientific">Cirrhinus mrigala</name>
    <name type="common">Mrigala</name>
    <dbReference type="NCBI Taxonomy" id="683832"/>
    <lineage>
        <taxon>Eukaryota</taxon>
        <taxon>Metazoa</taxon>
        <taxon>Chordata</taxon>
        <taxon>Craniata</taxon>
        <taxon>Vertebrata</taxon>
        <taxon>Euteleostomi</taxon>
        <taxon>Actinopterygii</taxon>
        <taxon>Neopterygii</taxon>
        <taxon>Teleostei</taxon>
        <taxon>Ostariophysi</taxon>
        <taxon>Cypriniformes</taxon>
        <taxon>Cyprinidae</taxon>
        <taxon>Labeoninae</taxon>
        <taxon>Labeonini</taxon>
        <taxon>Cirrhinus</taxon>
    </lineage>
</organism>
<gene>
    <name evidence="2" type="ORF">M9458_022363</name>
</gene>
<name>A0ABD0QBB5_CIRMR</name>
<feature type="non-terminal residue" evidence="2">
    <location>
        <position position="59"/>
    </location>
</feature>
<feature type="region of interest" description="Disordered" evidence="1">
    <location>
        <begin position="1"/>
        <end position="59"/>
    </location>
</feature>
<keyword evidence="3" id="KW-1185">Reference proteome</keyword>
<evidence type="ECO:0000313" key="3">
    <source>
        <dbReference type="Proteomes" id="UP001529510"/>
    </source>
</evidence>
<evidence type="ECO:0000256" key="1">
    <source>
        <dbReference type="SAM" id="MobiDB-lite"/>
    </source>
</evidence>
<evidence type="ECO:0000313" key="2">
    <source>
        <dbReference type="EMBL" id="KAL0182988.1"/>
    </source>
</evidence>